<keyword evidence="2" id="KW-1185">Reference proteome</keyword>
<sequence>MPGRTQPKPFYFHKPSTTLRVTISKTKQNKKTNLLLKCTYITYMVLTDARLNPAEALLFPQAFDYAQGDNLKN</sequence>
<dbReference type="Proteomes" id="UP000288102">
    <property type="component" value="Unassembled WGS sequence"/>
</dbReference>
<protein>
    <submittedName>
        <fullName evidence="1">Uncharacterized protein</fullName>
    </submittedName>
</protein>
<gene>
    <name evidence="1" type="ORF">D0817_14815</name>
</gene>
<comment type="caution">
    <text evidence="1">The sequence shown here is derived from an EMBL/GenBank/DDBJ whole genome shotgun (WGS) entry which is preliminary data.</text>
</comment>
<dbReference type="EMBL" id="QWDM01000008">
    <property type="protein sequence ID" value="RUT69884.1"/>
    <property type="molecule type" value="Genomic_DNA"/>
</dbReference>
<name>A0A434A6G1_9FLAO</name>
<reference evidence="2" key="1">
    <citation type="journal article" date="2019" name="Syst. Appl. Microbiol.">
        <title>Flavobacterium circumlabens sp. nov. and Flavobacterium cupreum sp. nov., two psychrotrophic species isolated from Antarctic environmental samples.</title>
        <authorList>
            <person name="Kralova S."/>
            <person name="Busse H.-J."/>
            <person name="Svec P."/>
            <person name="Maslanova I."/>
            <person name="Stankova E."/>
            <person name="Bartak M."/>
            <person name="Sedlacek I."/>
        </authorList>
    </citation>
    <scope>NUCLEOTIDE SEQUENCE [LARGE SCALE GENOMIC DNA]</scope>
    <source>
        <strain evidence="2">CCM 8825</strain>
    </source>
</reference>
<proteinExistence type="predicted"/>
<dbReference type="AlphaFoldDB" id="A0A434A6G1"/>
<accession>A0A434A6G1</accession>
<organism evidence="1 2">
    <name type="scientific">Flavobacterium cupreum</name>
    <dbReference type="NCBI Taxonomy" id="2133766"/>
    <lineage>
        <taxon>Bacteria</taxon>
        <taxon>Pseudomonadati</taxon>
        <taxon>Bacteroidota</taxon>
        <taxon>Flavobacteriia</taxon>
        <taxon>Flavobacteriales</taxon>
        <taxon>Flavobacteriaceae</taxon>
        <taxon>Flavobacterium</taxon>
    </lineage>
</organism>
<evidence type="ECO:0000313" key="1">
    <source>
        <dbReference type="EMBL" id="RUT69884.1"/>
    </source>
</evidence>
<evidence type="ECO:0000313" key="2">
    <source>
        <dbReference type="Proteomes" id="UP000288102"/>
    </source>
</evidence>